<dbReference type="InterPro" id="IPR003746">
    <property type="entry name" value="DUF167"/>
</dbReference>
<dbReference type="Proteomes" id="UP000184066">
    <property type="component" value="Unassembled WGS sequence"/>
</dbReference>
<evidence type="ECO:0000256" key="2">
    <source>
        <dbReference type="HAMAP-Rule" id="MF_00634"/>
    </source>
</evidence>
<dbReference type="SMART" id="SM01152">
    <property type="entry name" value="DUF167"/>
    <property type="match status" value="1"/>
</dbReference>
<dbReference type="HAMAP" id="MF_00634">
    <property type="entry name" value="UPF0235"/>
    <property type="match status" value="1"/>
</dbReference>
<dbReference type="NCBIfam" id="NF002348">
    <property type="entry name" value="PRK01310.1"/>
    <property type="match status" value="1"/>
</dbReference>
<gene>
    <name evidence="3" type="ORF">SAMN05216200_11174</name>
</gene>
<evidence type="ECO:0000256" key="1">
    <source>
        <dbReference type="ARBA" id="ARBA00010364"/>
    </source>
</evidence>
<sequence length="105" mass="10928">MSARRPWRRDAGGLTLFVRLTPRGGRDRIEGVRLDADGRPTLSARVAAPPAEGAANAALTALLAKALGVPRGAVRIERGAQARVKQVAVEGDPDALEAALARLVG</sequence>
<evidence type="ECO:0000313" key="4">
    <source>
        <dbReference type="Proteomes" id="UP000184066"/>
    </source>
</evidence>
<organism evidence="3 4">
    <name type="scientific">Oceanicella actignis</name>
    <dbReference type="NCBI Taxonomy" id="1189325"/>
    <lineage>
        <taxon>Bacteria</taxon>
        <taxon>Pseudomonadati</taxon>
        <taxon>Pseudomonadota</taxon>
        <taxon>Alphaproteobacteria</taxon>
        <taxon>Rhodobacterales</taxon>
        <taxon>Paracoccaceae</taxon>
        <taxon>Oceanicella</taxon>
    </lineage>
</organism>
<evidence type="ECO:0000313" key="3">
    <source>
        <dbReference type="EMBL" id="SHN75583.1"/>
    </source>
</evidence>
<dbReference type="SUPFAM" id="SSF69786">
    <property type="entry name" value="YggU-like"/>
    <property type="match status" value="1"/>
</dbReference>
<name>A0A1M7TY59_9RHOB</name>
<dbReference type="OrthoDB" id="3176309at2"/>
<dbReference type="RefSeq" id="WP_072748252.1">
    <property type="nucleotide sequence ID" value="NZ_FOHL01000010.1"/>
</dbReference>
<protein>
    <recommendedName>
        <fullName evidence="2">UPF0235 protein SAMN05216200_11174</fullName>
    </recommendedName>
</protein>
<dbReference type="AlphaFoldDB" id="A0A1M7TY59"/>
<dbReference type="InterPro" id="IPR036591">
    <property type="entry name" value="YggU-like_sf"/>
</dbReference>
<dbReference type="STRING" id="1189325.SAMN04488119_11074"/>
<accession>A0A1M7TY59</accession>
<keyword evidence="4" id="KW-1185">Reference proteome</keyword>
<dbReference type="EMBL" id="FRDL01000011">
    <property type="protein sequence ID" value="SHN75583.1"/>
    <property type="molecule type" value="Genomic_DNA"/>
</dbReference>
<comment type="similarity">
    <text evidence="1 2">Belongs to the UPF0235 family.</text>
</comment>
<dbReference type="Gene3D" id="3.30.1200.10">
    <property type="entry name" value="YggU-like"/>
    <property type="match status" value="1"/>
</dbReference>
<reference evidence="3 4" key="1">
    <citation type="submission" date="2016-12" db="EMBL/GenBank/DDBJ databases">
        <authorList>
            <person name="Song W.-J."/>
            <person name="Kurnit D.M."/>
        </authorList>
    </citation>
    <scope>NUCLEOTIDE SEQUENCE [LARGE SCALE GENOMIC DNA]</scope>
    <source>
        <strain evidence="3 4">CGMCC 1.10808</strain>
    </source>
</reference>
<proteinExistence type="inferred from homology"/>
<dbReference type="NCBIfam" id="TIGR00251">
    <property type="entry name" value="DUF167 family protein"/>
    <property type="match status" value="1"/>
</dbReference>
<dbReference type="Pfam" id="PF02594">
    <property type="entry name" value="DUF167"/>
    <property type="match status" value="1"/>
</dbReference>